<accession>A0A5J4PZ30</accession>
<reference evidence="1" key="1">
    <citation type="submission" date="2019-03" db="EMBL/GenBank/DDBJ databases">
        <title>Single cell metagenomics reveals metabolic interactions within the superorganism composed of flagellate Streblomastix strix and complex community of Bacteroidetes bacteria on its surface.</title>
        <authorList>
            <person name="Treitli S.C."/>
            <person name="Kolisko M."/>
            <person name="Husnik F."/>
            <person name="Keeling P."/>
            <person name="Hampl V."/>
        </authorList>
    </citation>
    <scope>NUCLEOTIDE SEQUENCE</scope>
    <source>
        <strain evidence="1">STM</strain>
    </source>
</reference>
<sequence length="124" mass="14769">MWSYMMDFENAVNPYVNRKRAIAEWQKVASLDIDDSVEIVELGKKIWISLKYWRYNSMKTDTIIRNEGMQVLLTSLGMVEAERFIMLIQQEPFDYTKWQENLFEELSIEEISQRAANLRAHKKA</sequence>
<comment type="caution">
    <text evidence="1">The sequence shown here is derived from an EMBL/GenBank/DDBJ whole genome shotgun (WGS) entry which is preliminary data.</text>
</comment>
<name>A0A5J4PZ30_9ZZZZ</name>
<proteinExistence type="predicted"/>
<protein>
    <submittedName>
        <fullName evidence="1">Uncharacterized protein</fullName>
    </submittedName>
</protein>
<dbReference type="EMBL" id="SNRY01005871">
    <property type="protein sequence ID" value="KAA6313909.1"/>
    <property type="molecule type" value="Genomic_DNA"/>
</dbReference>
<gene>
    <name evidence="1" type="ORF">EZS27_035397</name>
</gene>
<organism evidence="1">
    <name type="scientific">termite gut metagenome</name>
    <dbReference type="NCBI Taxonomy" id="433724"/>
    <lineage>
        <taxon>unclassified sequences</taxon>
        <taxon>metagenomes</taxon>
        <taxon>organismal metagenomes</taxon>
    </lineage>
</organism>
<dbReference type="AlphaFoldDB" id="A0A5J4PZ30"/>
<evidence type="ECO:0000313" key="1">
    <source>
        <dbReference type="EMBL" id="KAA6313909.1"/>
    </source>
</evidence>